<feature type="compositionally biased region" description="Basic and acidic residues" evidence="4">
    <location>
        <begin position="561"/>
        <end position="576"/>
    </location>
</feature>
<dbReference type="FunFam" id="3.30.479.30:FF:000001">
    <property type="entry name" value="Prohibitin 2"/>
    <property type="match status" value="1"/>
</dbReference>
<proteinExistence type="inferred from homology"/>
<dbReference type="GO" id="GO:0007005">
    <property type="term" value="P:mitochondrion organization"/>
    <property type="evidence" value="ECO:0007669"/>
    <property type="project" value="TreeGrafter"/>
</dbReference>
<protein>
    <recommendedName>
        <fullName evidence="5">Band 7 domain-containing protein</fullName>
    </recommendedName>
</protein>
<dbReference type="AlphaFoldDB" id="A0A178ERM3"/>
<accession>A0A178ERM3</accession>
<feature type="domain" description="Band 7" evidence="5">
    <location>
        <begin position="25"/>
        <end position="186"/>
    </location>
</feature>
<comment type="similarity">
    <text evidence="1">Belongs to the prohibitin family.</text>
</comment>
<dbReference type="InterPro" id="IPR001107">
    <property type="entry name" value="Band_7"/>
</dbReference>
<dbReference type="VEuPathDB" id="FungiDB:TERG_01371"/>
<gene>
    <name evidence="6" type="ORF">A7C99_5093</name>
</gene>
<evidence type="ECO:0000256" key="4">
    <source>
        <dbReference type="SAM" id="MobiDB-lite"/>
    </source>
</evidence>
<dbReference type="InterPro" id="IPR036013">
    <property type="entry name" value="Band_7/SPFH_dom_sf"/>
</dbReference>
<dbReference type="Proteomes" id="UP000243015">
    <property type="component" value="Unassembled WGS sequence"/>
</dbReference>
<evidence type="ECO:0000259" key="5">
    <source>
        <dbReference type="SMART" id="SM00244"/>
    </source>
</evidence>
<dbReference type="InterPro" id="IPR000163">
    <property type="entry name" value="Prohibitin"/>
</dbReference>
<dbReference type="Pfam" id="PF01145">
    <property type="entry name" value="Band_7"/>
    <property type="match status" value="1"/>
</dbReference>
<dbReference type="PANTHER" id="PTHR23222:SF0">
    <property type="entry name" value="PROHIBITIN 1"/>
    <property type="match status" value="1"/>
</dbReference>
<sequence length="805" mass="90024">MANSLSALYKYAIPAAVGVSFVQASMYDVKGGYRAVIFDRLTGVKEKVVNEGTHFLIPWLQKSIIYDVRTKPRNISTTTGSKDLQMVSLTLRVLHRPEVQKLPAIYQQLGQDYDERVLPSIGNEVLKSIVAQFDAAELITQREAVSNRIRTDLLRRAKEFNIALEDVSITHMTFGREFTKAVEQKQIAQQDAERARFIVERAEQERQANVIRAEGEAESADIISKAVAKAGDGLIQIRRIEASRDIAQTLASNPNVTYIPGGEGGKEGGKGTGLLLAIPSNILQTMPLSFTMEEEKFLLIRQFGGPVKMEPDPLLENMFERLRIKDEVYGGPKLSTDLGMCKLYQHTLGWKHNIKTLGPAKISEVKCVASYNWVRKDRVTMLIPGAPPVWHPSHSICHSAETEGISQSDVETTYKWLPGRSPEDAYRVVYQNDGKGGWHGHPLEPMIYAAKLMDPTFDLSKFDFVIDAAAIESMLAFIQFEANDHNLKVELVNRTVFIASEESERYPYSYQPLVDGALTWEDCVKDSISHQRVLSYVFGGHRILIRCSTHGYLPGSAGEGAEGKEGEGPVVEKDNGSDAPRFGTSAKGFPVAHRCGRTIPQEAIFDFKGNEKGAPRNSPSEGDIGWMWIRQVSKIMTVETGGAYNNAKVQDTTSLVHQWEDKNRLDLVQLADLLSKMRHYANESRSRGLLIRRVIYPKPEFMSVIESKTPRTISLAMLNYDPTSSKEPSSTNEEEKERNTGLGSFPKCTIKEKAEQEFYTVAGISKSSSLESVALTDWEFLDEAECDTEWIEVESRRSKPKKLSN</sequence>
<comment type="caution">
    <text evidence="6">The sequence shown here is derived from an EMBL/GenBank/DDBJ whole genome shotgun (WGS) entry which is preliminary data.</text>
</comment>
<evidence type="ECO:0000256" key="2">
    <source>
        <dbReference type="ARBA" id="ARBA00053189"/>
    </source>
</evidence>
<evidence type="ECO:0000313" key="6">
    <source>
        <dbReference type="EMBL" id="OAL62710.1"/>
    </source>
</evidence>
<dbReference type="VEuPathDB" id="FungiDB:TERG_01370"/>
<reference evidence="6 7" key="1">
    <citation type="submission" date="2016-05" db="EMBL/GenBank/DDBJ databases">
        <title>Genome sequencing of Trichophyton rubrum CMCC(F)T1i isolated from hair.</title>
        <authorList>
            <person name="Zhan P."/>
            <person name="Tao Y."/>
            <person name="Liu W."/>
        </authorList>
    </citation>
    <scope>NUCLEOTIDE SEQUENCE [LARGE SCALE GENOMIC DNA]</scope>
    <source>
        <strain evidence="7">CMCC(F)T1i</strain>
    </source>
</reference>
<evidence type="ECO:0000256" key="1">
    <source>
        <dbReference type="ARBA" id="ARBA00009658"/>
    </source>
</evidence>
<dbReference type="EMBL" id="LHPM01000018">
    <property type="protein sequence ID" value="OAL62710.1"/>
    <property type="molecule type" value="Genomic_DNA"/>
</dbReference>
<feature type="region of interest" description="Disordered" evidence="4">
    <location>
        <begin position="720"/>
        <end position="746"/>
    </location>
</feature>
<dbReference type="SMART" id="SM00244">
    <property type="entry name" value="PHB"/>
    <property type="match status" value="1"/>
</dbReference>
<name>A0A178ERM3_TRIRU</name>
<feature type="compositionally biased region" description="Polar residues" evidence="4">
    <location>
        <begin position="721"/>
        <end position="731"/>
    </location>
</feature>
<dbReference type="Gene3D" id="3.30.479.30">
    <property type="entry name" value="Band 7 domain"/>
    <property type="match status" value="1"/>
</dbReference>
<comment type="subunit">
    <text evidence="3">The mitochondrial prohibitin complex consists of two subunits (PHB1 and PHB2). The subunits assemble into a membrane-associated ring-shaped supercomplex of approximately 1 mDa. Interacts with ATG24/SNX4; the interaction is direct and plays a role in mitophagy.</text>
</comment>
<dbReference type="GO" id="GO:0000423">
    <property type="term" value="P:mitophagy"/>
    <property type="evidence" value="ECO:0007669"/>
    <property type="project" value="UniProtKB-ARBA"/>
</dbReference>
<dbReference type="PRINTS" id="PR00679">
    <property type="entry name" value="PROHIBITIN"/>
</dbReference>
<dbReference type="PANTHER" id="PTHR23222">
    <property type="entry name" value="PROHIBITIN"/>
    <property type="match status" value="1"/>
</dbReference>
<organism evidence="6 7">
    <name type="scientific">Trichophyton rubrum</name>
    <name type="common">Athlete's foot fungus</name>
    <name type="synonym">Epidermophyton rubrum</name>
    <dbReference type="NCBI Taxonomy" id="5551"/>
    <lineage>
        <taxon>Eukaryota</taxon>
        <taxon>Fungi</taxon>
        <taxon>Dikarya</taxon>
        <taxon>Ascomycota</taxon>
        <taxon>Pezizomycotina</taxon>
        <taxon>Eurotiomycetes</taxon>
        <taxon>Eurotiomycetidae</taxon>
        <taxon>Onygenales</taxon>
        <taxon>Arthrodermataceae</taxon>
        <taxon>Trichophyton</taxon>
    </lineage>
</organism>
<dbReference type="CDD" id="cd03401">
    <property type="entry name" value="SPFH_prohibitin"/>
    <property type="match status" value="1"/>
</dbReference>
<feature type="region of interest" description="Disordered" evidence="4">
    <location>
        <begin position="558"/>
        <end position="583"/>
    </location>
</feature>
<dbReference type="GO" id="GO:0035632">
    <property type="term" value="C:mitochondrial prohibitin complex"/>
    <property type="evidence" value="ECO:0007669"/>
    <property type="project" value="UniProtKB-ARBA"/>
</dbReference>
<comment type="function">
    <text evidence="2">Prohibitin probably acts as a holdase/unfoldase for the stabilization of newly synthesized mitochondrial proteins. Involved in mitophagy. Required for the switch to necrotrophic growth.</text>
</comment>
<evidence type="ECO:0000256" key="3">
    <source>
        <dbReference type="ARBA" id="ARBA00066275"/>
    </source>
</evidence>
<evidence type="ECO:0000313" key="7">
    <source>
        <dbReference type="Proteomes" id="UP000243015"/>
    </source>
</evidence>
<dbReference type="SUPFAM" id="SSF117892">
    <property type="entry name" value="Band 7/SPFH domain"/>
    <property type="match status" value="1"/>
</dbReference>